<feature type="transmembrane region" description="Helical" evidence="2">
    <location>
        <begin position="88"/>
        <end position="106"/>
    </location>
</feature>
<keyword evidence="2" id="KW-0812">Transmembrane</keyword>
<protein>
    <submittedName>
        <fullName evidence="3">DUF2956 domain-containing protein</fullName>
    </submittedName>
</protein>
<keyword evidence="1" id="KW-0175">Coiled coil</keyword>
<proteinExistence type="predicted"/>
<dbReference type="InterPro" id="IPR021339">
    <property type="entry name" value="DUF2956"/>
</dbReference>
<dbReference type="RefSeq" id="WP_341597588.1">
    <property type="nucleotide sequence ID" value="NZ_JBAKAZ010000024.1"/>
</dbReference>
<dbReference type="EMBL" id="JBAKAZ010000024">
    <property type="protein sequence ID" value="MEL0629547.1"/>
    <property type="molecule type" value="Genomic_DNA"/>
</dbReference>
<sequence length="108" mass="12066">MAKYKQPPVSQETEDDALAMAKKVQKPGQTKEQTKLVALGIQKGIAEYKKLAKSKQREADKAKNKKAAIIDKNTTSEITDTKSTSSTLPWTLLALSWVGFLSYYFLKQ</sequence>
<comment type="caution">
    <text evidence="3">The sequence shown here is derived from an EMBL/GenBank/DDBJ whole genome shotgun (WGS) entry which is preliminary data.</text>
</comment>
<reference evidence="3 4" key="1">
    <citation type="submission" date="2024-02" db="EMBL/GenBank/DDBJ databases">
        <title>Bacteria isolated from the canopy kelp, Nereocystis luetkeana.</title>
        <authorList>
            <person name="Pfister C.A."/>
            <person name="Younker I.T."/>
            <person name="Light S.H."/>
        </authorList>
    </citation>
    <scope>NUCLEOTIDE SEQUENCE [LARGE SCALE GENOMIC DNA]</scope>
    <source>
        <strain evidence="3 4">TI.1.05</strain>
    </source>
</reference>
<evidence type="ECO:0000313" key="3">
    <source>
        <dbReference type="EMBL" id="MEL0629547.1"/>
    </source>
</evidence>
<evidence type="ECO:0000256" key="1">
    <source>
        <dbReference type="SAM" id="Coils"/>
    </source>
</evidence>
<gene>
    <name evidence="3" type="ORF">V6256_07990</name>
</gene>
<dbReference type="Proteomes" id="UP001369082">
    <property type="component" value="Unassembled WGS sequence"/>
</dbReference>
<feature type="coiled-coil region" evidence="1">
    <location>
        <begin position="45"/>
        <end position="72"/>
    </location>
</feature>
<name>A0ABU9GQE7_9GAMM</name>
<keyword evidence="2" id="KW-1133">Transmembrane helix</keyword>
<dbReference type="Pfam" id="PF11169">
    <property type="entry name" value="DUF2956"/>
    <property type="match status" value="1"/>
</dbReference>
<keyword evidence="4" id="KW-1185">Reference proteome</keyword>
<accession>A0ABU9GQE7</accession>
<evidence type="ECO:0000313" key="4">
    <source>
        <dbReference type="Proteomes" id="UP001369082"/>
    </source>
</evidence>
<evidence type="ECO:0000256" key="2">
    <source>
        <dbReference type="SAM" id="Phobius"/>
    </source>
</evidence>
<keyword evidence="2" id="KW-0472">Membrane</keyword>
<organism evidence="3 4">
    <name type="scientific">Psychromonas aquatilis</name>
    <dbReference type="NCBI Taxonomy" id="2005072"/>
    <lineage>
        <taxon>Bacteria</taxon>
        <taxon>Pseudomonadati</taxon>
        <taxon>Pseudomonadota</taxon>
        <taxon>Gammaproteobacteria</taxon>
        <taxon>Alteromonadales</taxon>
        <taxon>Psychromonadaceae</taxon>
        <taxon>Psychromonas</taxon>
    </lineage>
</organism>